<evidence type="ECO:0000313" key="2">
    <source>
        <dbReference type="Proteomes" id="UP001197974"/>
    </source>
</evidence>
<dbReference type="RefSeq" id="WP_226538945.1">
    <property type="nucleotide sequence ID" value="NZ_CP129013.1"/>
</dbReference>
<gene>
    <name evidence="1" type="ORF">LC087_02625</name>
</gene>
<organism evidence="1 2">
    <name type="scientific">Bacillus carboniphilus</name>
    <dbReference type="NCBI Taxonomy" id="86663"/>
    <lineage>
        <taxon>Bacteria</taxon>
        <taxon>Bacillati</taxon>
        <taxon>Bacillota</taxon>
        <taxon>Bacilli</taxon>
        <taxon>Bacillales</taxon>
        <taxon>Bacillaceae</taxon>
        <taxon>Bacillus</taxon>
    </lineage>
</organism>
<accession>A0ABY9JUP6</accession>
<keyword evidence="2" id="KW-1185">Reference proteome</keyword>
<reference evidence="1 2" key="1">
    <citation type="submission" date="2023-06" db="EMBL/GenBank/DDBJ databases">
        <title>Five Gram-positive bacteria isolated from mangrove sediments in Shenzhen, Guangdong, China.</title>
        <authorList>
            <person name="Yu S."/>
            <person name="Zheng W."/>
            <person name="Huang Y."/>
        </authorList>
    </citation>
    <scope>NUCLEOTIDE SEQUENCE [LARGE SCALE GENOMIC DNA]</scope>
    <source>
        <strain evidence="1 2">SaN35-3</strain>
    </source>
</reference>
<evidence type="ECO:0000313" key="1">
    <source>
        <dbReference type="EMBL" id="WLR43121.1"/>
    </source>
</evidence>
<proteinExistence type="predicted"/>
<sequence length="128" mass="14267">MASIVFTSGNILNNSFFGPTNSVLIRNTDPNNAATVSYRLYDVTTSPQTLVNQQIFSVSVNTTEEVIFDPTSLTEFAIDLRVDMNNRSESIMATAVQPTFTLFDGDGNIVQFERFFVSRPRRTVTISL</sequence>
<dbReference type="Proteomes" id="UP001197974">
    <property type="component" value="Chromosome"/>
</dbReference>
<dbReference type="EMBL" id="CP129013">
    <property type="protein sequence ID" value="WLR43121.1"/>
    <property type="molecule type" value="Genomic_DNA"/>
</dbReference>
<evidence type="ECO:0008006" key="3">
    <source>
        <dbReference type="Google" id="ProtNLM"/>
    </source>
</evidence>
<name>A0ABY9JUP6_9BACI</name>
<protein>
    <recommendedName>
        <fullName evidence="3">Cadherin domain-containing protein</fullName>
    </recommendedName>
</protein>